<evidence type="ECO:0000256" key="1">
    <source>
        <dbReference type="SAM" id="Phobius"/>
    </source>
</evidence>
<comment type="caution">
    <text evidence="3">The sequence shown here is derived from an EMBL/GenBank/DDBJ whole genome shotgun (WGS) entry which is preliminary data.</text>
</comment>
<keyword evidence="1" id="KW-0472">Membrane</keyword>
<name>A0A371J1U9_9FIRM</name>
<proteinExistence type="predicted"/>
<organism evidence="3 4">
    <name type="scientific">Romboutsia weinsteinii</name>
    <dbReference type="NCBI Taxonomy" id="2020949"/>
    <lineage>
        <taxon>Bacteria</taxon>
        <taxon>Bacillati</taxon>
        <taxon>Bacillota</taxon>
        <taxon>Clostridia</taxon>
        <taxon>Peptostreptococcales</taxon>
        <taxon>Peptostreptococcaceae</taxon>
        <taxon>Romboutsia</taxon>
    </lineage>
</organism>
<feature type="transmembrane region" description="Helical" evidence="1">
    <location>
        <begin position="138"/>
        <end position="157"/>
    </location>
</feature>
<accession>A0A371J1U9</accession>
<reference evidence="3 4" key="1">
    <citation type="journal article" date="2017" name="Genome Announc.">
        <title>Draft Genome Sequence of Romboutsia weinsteinii sp. nov. Strain CCRI-19649(T) Isolated from Surface Water.</title>
        <authorList>
            <person name="Maheux A.F."/>
            <person name="Boudreau D.K."/>
            <person name="Berube E."/>
            <person name="Boissinot M."/>
            <person name="Cantin P."/>
            <person name="Raymond F."/>
            <person name="Corbeil J."/>
            <person name="Omar R.F."/>
            <person name="Bergeron M.G."/>
        </authorList>
    </citation>
    <scope>NUCLEOTIDE SEQUENCE [LARGE SCALE GENOMIC DNA]</scope>
    <source>
        <strain evidence="3 4">CCRI-19649</strain>
    </source>
</reference>
<dbReference type="InterPro" id="IPR045768">
    <property type="entry name" value="SpoIIE_N"/>
</dbReference>
<dbReference type="RefSeq" id="WP_116041490.1">
    <property type="nucleotide sequence ID" value="NZ_NOJY02000022.1"/>
</dbReference>
<feature type="transmembrane region" description="Helical" evidence="1">
    <location>
        <begin position="111"/>
        <end position="131"/>
    </location>
</feature>
<gene>
    <name evidence="3" type="ORF">CHL78_012395</name>
</gene>
<dbReference type="Pfam" id="PF19732">
    <property type="entry name" value="SpoIIE_N"/>
    <property type="match status" value="1"/>
</dbReference>
<keyword evidence="4" id="KW-1185">Reference proteome</keyword>
<dbReference type="EMBL" id="NOJY02000022">
    <property type="protein sequence ID" value="RDY26638.1"/>
    <property type="molecule type" value="Genomic_DNA"/>
</dbReference>
<feature type="transmembrane region" description="Helical" evidence="1">
    <location>
        <begin position="263"/>
        <end position="279"/>
    </location>
</feature>
<keyword evidence="1" id="KW-1133">Transmembrane helix</keyword>
<sequence length="602" mass="67759">MQRSAPTIKNKNFSTSNIKIDRYIDFNTIMFVLMGFLLSRSILIGAVAPLGVAFFICIAKIDKYRIPVFLSALMGIILSFNNTVYMIKYAVCLMIFMIISKKLKEINSTSRMALIGTAIVLPISIGQALLSNRTVYDFFMCGVESIIVFVAIYTFSFGVNLINNSNSRISIKTEETISISLLMVFSIMGIGNIALFGISVRAVLSTMLILVAAIVGGETMGATSGVIVGIAFLINNVASSIYMGIYAFAGLVGGAFNKINKYVCILGYILSWVIIYAYTSGIDSNIMELRDILLASLIVILLPNKFFEKVEKIIKSNVASNEVVYDYITRTKNVTNNRLVSIYKTYDELANTFDRIREKDKILDQRDIASVIDMIHNDECKGCGMKRMCWESRFQHTYSMIYNILEILEEKGQVTINDLPEDFKKECLRAEPIVKISNYYYKMFVLDYNWNVKFSESRKLIADQIRSISKSIEGMSKDFENSVILDLEKEKNIYDELQRHNIDANKVNYMTSGEDDFEITIENRVCSSGSMCDEAILDVVSNFTGETLSMQKMGCSCLGEKCSVKFTKAQKYKAITNVSSMSRDGHILCGDNYTYMDINDGK</sequence>
<keyword evidence="1" id="KW-0812">Transmembrane</keyword>
<feature type="transmembrane region" description="Helical" evidence="1">
    <location>
        <begin position="29"/>
        <end position="56"/>
    </location>
</feature>
<feature type="transmembrane region" description="Helical" evidence="1">
    <location>
        <begin position="208"/>
        <end position="234"/>
    </location>
</feature>
<dbReference type="OrthoDB" id="9763774at2"/>
<feature type="transmembrane region" description="Helical" evidence="1">
    <location>
        <begin position="240"/>
        <end position="256"/>
    </location>
</feature>
<feature type="non-terminal residue" evidence="3">
    <location>
        <position position="602"/>
    </location>
</feature>
<dbReference type="Proteomes" id="UP000215694">
    <property type="component" value="Unassembled WGS sequence"/>
</dbReference>
<feature type="transmembrane region" description="Helical" evidence="1">
    <location>
        <begin position="177"/>
        <end position="196"/>
    </location>
</feature>
<evidence type="ECO:0000313" key="4">
    <source>
        <dbReference type="Proteomes" id="UP000215694"/>
    </source>
</evidence>
<feature type="transmembrane region" description="Helical" evidence="1">
    <location>
        <begin position="68"/>
        <end position="99"/>
    </location>
</feature>
<dbReference type="AlphaFoldDB" id="A0A371J1U9"/>
<protein>
    <submittedName>
        <fullName evidence="3">Stage II sporulation protein E</fullName>
    </submittedName>
</protein>
<evidence type="ECO:0000259" key="2">
    <source>
        <dbReference type="Pfam" id="PF19732"/>
    </source>
</evidence>
<evidence type="ECO:0000313" key="3">
    <source>
        <dbReference type="EMBL" id="RDY26638.1"/>
    </source>
</evidence>
<feature type="domain" description="Stage II sporulation protein E N-terminal" evidence="2">
    <location>
        <begin position="17"/>
        <end position="588"/>
    </location>
</feature>